<sequence>MATSAGRMMRRLEWPLFRFLLLIGEPYIVRGQLLLPISDEPHNR</sequence>
<evidence type="ECO:0000313" key="1">
    <source>
        <dbReference type="EMBL" id="AAM72126.1"/>
    </source>
</evidence>
<dbReference type="HOGENOM" id="CLU_3214136_0_0_10"/>
<gene>
    <name evidence="1" type="ordered locus">CT0891</name>
</gene>
<dbReference type="EnsemblBacteria" id="AAM72126">
    <property type="protein sequence ID" value="AAM72126"/>
    <property type="gene ID" value="CT0891"/>
</dbReference>
<evidence type="ECO:0000313" key="2">
    <source>
        <dbReference type="Proteomes" id="UP000001007"/>
    </source>
</evidence>
<accession>Q8KE03</accession>
<organism evidence="1 2">
    <name type="scientific">Chlorobaculum tepidum (strain ATCC 49652 / DSM 12025 / NBRC 103806 / TLS)</name>
    <name type="common">Chlorobium tepidum</name>
    <dbReference type="NCBI Taxonomy" id="194439"/>
    <lineage>
        <taxon>Bacteria</taxon>
        <taxon>Pseudomonadati</taxon>
        <taxon>Chlorobiota</taxon>
        <taxon>Chlorobiia</taxon>
        <taxon>Chlorobiales</taxon>
        <taxon>Chlorobiaceae</taxon>
        <taxon>Chlorobaculum</taxon>
    </lineage>
</organism>
<reference evidence="1 2" key="1">
    <citation type="journal article" date="2002" name="Proc. Natl. Acad. Sci. U.S.A.">
        <title>The complete genome sequence of Chlorobium tepidum TLS, a photosynthetic, anaerobic, green-sulfur bacterium.</title>
        <authorList>
            <person name="Eisen J.A."/>
            <person name="Nelson K.E."/>
            <person name="Paulsen I.T."/>
            <person name="Heidelberg J.F."/>
            <person name="Wu M."/>
            <person name="Dodson R.J."/>
            <person name="Deboy R."/>
            <person name="Gwinn M.L."/>
            <person name="Nelson W.C."/>
            <person name="Haft D.H."/>
            <person name="Hickey E.K."/>
            <person name="Peterson J.D."/>
            <person name="Durkin A.S."/>
            <person name="Kolonay J.L."/>
            <person name="Yang F."/>
            <person name="Holt I."/>
            <person name="Umayam L.A."/>
            <person name="Mason T."/>
            <person name="Brenner M."/>
            <person name="Shea T.P."/>
            <person name="Parksey D."/>
            <person name="Nierman W.C."/>
            <person name="Feldblyum T.V."/>
            <person name="Hansen C.L."/>
            <person name="Craven M.B."/>
            <person name="Radune D."/>
            <person name="Vamathevan J."/>
            <person name="Khouri H."/>
            <person name="White O."/>
            <person name="Gruber T.M."/>
            <person name="Ketchum K.A."/>
            <person name="Venter J.C."/>
            <person name="Tettelin H."/>
            <person name="Bryant D.A."/>
            <person name="Fraser C.M."/>
        </authorList>
    </citation>
    <scope>NUCLEOTIDE SEQUENCE [LARGE SCALE GENOMIC DNA]</scope>
    <source>
        <strain evidence="2">ATCC 49652 / DSM 12025 / NBRC 103806 / TLS</strain>
    </source>
</reference>
<protein>
    <submittedName>
        <fullName evidence="1">Uncharacterized protein</fullName>
    </submittedName>
</protein>
<keyword evidence="2" id="KW-1185">Reference proteome</keyword>
<proteinExistence type="predicted"/>
<name>Q8KE03_CHLTE</name>
<dbReference type="STRING" id="194439.CT0891"/>
<dbReference type="EMBL" id="AE006470">
    <property type="protein sequence ID" value="AAM72126.1"/>
    <property type="molecule type" value="Genomic_DNA"/>
</dbReference>
<dbReference type="AlphaFoldDB" id="Q8KE03"/>
<dbReference type="KEGG" id="cte:CT0891"/>
<dbReference type="Proteomes" id="UP000001007">
    <property type="component" value="Chromosome"/>
</dbReference>